<evidence type="ECO:0000313" key="3">
    <source>
        <dbReference type="EMBL" id="TFF40853.1"/>
    </source>
</evidence>
<dbReference type="Gene3D" id="2.160.10.10">
    <property type="entry name" value="Hexapeptide repeat proteins"/>
    <property type="match status" value="1"/>
</dbReference>
<organism evidence="3 4">
    <name type="scientific">Mucilaginibacter psychrotolerans</name>
    <dbReference type="NCBI Taxonomy" id="1524096"/>
    <lineage>
        <taxon>Bacteria</taxon>
        <taxon>Pseudomonadati</taxon>
        <taxon>Bacteroidota</taxon>
        <taxon>Sphingobacteriia</taxon>
        <taxon>Sphingobacteriales</taxon>
        <taxon>Sphingobacteriaceae</taxon>
        <taxon>Mucilaginibacter</taxon>
    </lineage>
</organism>
<comment type="similarity">
    <text evidence="1">Belongs to the transferase hexapeptide repeat family.</text>
</comment>
<protein>
    <submittedName>
        <fullName evidence="3">Colanic acid biosynthesis acetyltransferase WcaF</fullName>
    </submittedName>
</protein>
<dbReference type="AlphaFoldDB" id="A0A4Y8SP69"/>
<dbReference type="GO" id="GO:0008374">
    <property type="term" value="F:O-acyltransferase activity"/>
    <property type="evidence" value="ECO:0007669"/>
    <property type="project" value="TreeGrafter"/>
</dbReference>
<dbReference type="EMBL" id="SOZE01000001">
    <property type="protein sequence ID" value="TFF40853.1"/>
    <property type="molecule type" value="Genomic_DNA"/>
</dbReference>
<evidence type="ECO:0000256" key="2">
    <source>
        <dbReference type="ARBA" id="ARBA00022679"/>
    </source>
</evidence>
<proteinExistence type="inferred from homology"/>
<evidence type="ECO:0000256" key="1">
    <source>
        <dbReference type="ARBA" id="ARBA00007274"/>
    </source>
</evidence>
<dbReference type="PANTHER" id="PTHR23416">
    <property type="entry name" value="SIALIC ACID SYNTHASE-RELATED"/>
    <property type="match status" value="1"/>
</dbReference>
<dbReference type="InterPro" id="IPR051159">
    <property type="entry name" value="Hexapeptide_acetyltransf"/>
</dbReference>
<dbReference type="RefSeq" id="WP_133229603.1">
    <property type="nucleotide sequence ID" value="NZ_SOZE01000001.1"/>
</dbReference>
<keyword evidence="4" id="KW-1185">Reference proteome</keyword>
<comment type="caution">
    <text evidence="3">The sequence shown here is derived from an EMBL/GenBank/DDBJ whole genome shotgun (WGS) entry which is preliminary data.</text>
</comment>
<sequence>MPQTNLAIYNNHPYHPGGNAFKRLLWYYVNALIFKSALFPVNGLKTGLLKLFGARLGEGVVVKPSVNIKSPWFLTIGNHTWIGENVWIDNLVMVSIGSNVCLSQGAILQTGSHNYKRSTFDLITGSIVLEDGAWVGCGAIINQGVTAGNHAVLSSGSVATKNLEPYSIYQGNPAAKVRTRKIEE</sequence>
<dbReference type="OrthoDB" id="9814490at2"/>
<gene>
    <name evidence="3" type="primary">wcaF</name>
    <name evidence="3" type="ORF">E2R66_01360</name>
</gene>
<dbReference type="GO" id="GO:0005829">
    <property type="term" value="C:cytosol"/>
    <property type="evidence" value="ECO:0007669"/>
    <property type="project" value="TreeGrafter"/>
</dbReference>
<dbReference type="SUPFAM" id="SSF51161">
    <property type="entry name" value="Trimeric LpxA-like enzymes"/>
    <property type="match status" value="1"/>
</dbReference>
<keyword evidence="2 3" id="KW-0808">Transferase</keyword>
<dbReference type="PANTHER" id="PTHR23416:SF23">
    <property type="entry name" value="ACETYLTRANSFERASE C18B11.09C-RELATED"/>
    <property type="match status" value="1"/>
</dbReference>
<name>A0A4Y8SP69_9SPHI</name>
<evidence type="ECO:0000313" key="4">
    <source>
        <dbReference type="Proteomes" id="UP000297540"/>
    </source>
</evidence>
<dbReference type="CDD" id="cd05825">
    <property type="entry name" value="LbH_wcaF_like"/>
    <property type="match status" value="1"/>
</dbReference>
<dbReference type="Proteomes" id="UP000297540">
    <property type="component" value="Unassembled WGS sequence"/>
</dbReference>
<reference evidence="3 4" key="1">
    <citation type="journal article" date="2017" name="Int. J. Syst. Evol. Microbiol.">
        <title>Mucilaginibacterpsychrotolerans sp. nov., isolated from peatlands.</title>
        <authorList>
            <person name="Deng Y."/>
            <person name="Shen L."/>
            <person name="Xu B."/>
            <person name="Liu Y."/>
            <person name="Gu Z."/>
            <person name="Liu H."/>
            <person name="Zhou Y."/>
        </authorList>
    </citation>
    <scope>NUCLEOTIDE SEQUENCE [LARGE SCALE GENOMIC DNA]</scope>
    <source>
        <strain evidence="3 4">NH7-4</strain>
    </source>
</reference>
<accession>A0A4Y8SP69</accession>
<dbReference type="NCBIfam" id="NF007797">
    <property type="entry name" value="PRK10502.1"/>
    <property type="match status" value="1"/>
</dbReference>
<dbReference type="InterPro" id="IPR011004">
    <property type="entry name" value="Trimer_LpxA-like_sf"/>
</dbReference>